<reference evidence="2 3" key="1">
    <citation type="journal article" date="2017" name="Int. J. Parasitol.">
        <title>The genome of the protozoan parasite Cystoisospora suis and a reverse vaccinology approach to identify vaccine candidates.</title>
        <authorList>
            <person name="Palmieri N."/>
            <person name="Shrestha A."/>
            <person name="Ruttkowski B."/>
            <person name="Beck T."/>
            <person name="Vogl C."/>
            <person name="Tomley F."/>
            <person name="Blake D.P."/>
            <person name="Joachim A."/>
        </authorList>
    </citation>
    <scope>NUCLEOTIDE SEQUENCE [LARGE SCALE GENOMIC DNA]</scope>
    <source>
        <strain evidence="2 3">Wien I</strain>
    </source>
</reference>
<dbReference type="EMBL" id="MIGC01001663">
    <property type="protein sequence ID" value="PHJ22466.1"/>
    <property type="molecule type" value="Genomic_DNA"/>
</dbReference>
<keyword evidence="3" id="KW-1185">Reference proteome</keyword>
<gene>
    <name evidence="2" type="ORF">CSUI_003687</name>
</gene>
<evidence type="ECO:0000313" key="2">
    <source>
        <dbReference type="EMBL" id="PHJ22466.1"/>
    </source>
</evidence>
<feature type="region of interest" description="Disordered" evidence="1">
    <location>
        <begin position="342"/>
        <end position="390"/>
    </location>
</feature>
<dbReference type="Proteomes" id="UP000221165">
    <property type="component" value="Unassembled WGS sequence"/>
</dbReference>
<accession>A0A2C6L4L8</accession>
<dbReference type="AlphaFoldDB" id="A0A2C6L4L8"/>
<protein>
    <submittedName>
        <fullName evidence="2">Uncharacterized protein</fullName>
    </submittedName>
</protein>
<dbReference type="RefSeq" id="XP_067924143.1">
    <property type="nucleotide sequence ID" value="XM_068063882.1"/>
</dbReference>
<dbReference type="GeneID" id="94427093"/>
<evidence type="ECO:0000256" key="1">
    <source>
        <dbReference type="SAM" id="MobiDB-lite"/>
    </source>
</evidence>
<evidence type="ECO:0000313" key="3">
    <source>
        <dbReference type="Proteomes" id="UP000221165"/>
    </source>
</evidence>
<dbReference type="VEuPathDB" id="ToxoDB:CSUI_003687"/>
<name>A0A2C6L4L8_9APIC</name>
<organism evidence="2 3">
    <name type="scientific">Cystoisospora suis</name>
    <dbReference type="NCBI Taxonomy" id="483139"/>
    <lineage>
        <taxon>Eukaryota</taxon>
        <taxon>Sar</taxon>
        <taxon>Alveolata</taxon>
        <taxon>Apicomplexa</taxon>
        <taxon>Conoidasida</taxon>
        <taxon>Coccidia</taxon>
        <taxon>Eucoccidiorida</taxon>
        <taxon>Eimeriorina</taxon>
        <taxon>Sarcocystidae</taxon>
        <taxon>Cystoisospora</taxon>
    </lineage>
</organism>
<proteinExistence type="predicted"/>
<sequence length="425" mass="47944">MRFLRLTVSRIEEMILVRRSRETLRCLFPSIHLARGAGASSLLLPASSHPLPLSSSLLLQRQKKQKKRSNEREEVVVGGGVESEDMIRLSKNLASREVRQNSSFLGTRNEPIWMKKKVERERRRKEGEKEVRRALDCPREIESAVSHARGREAQAAGRRECSSLLSNEVSIHSNWNRMKERVSSLQETIQLFSRTSSHRFLHTSSSSSSWTSSSFYQREKEGCSRDVKKYLSEIEKYDKGDKTPKSEKRIALDLVANSSSYDTILHLPFFLHPPLVSSSPLSSSISSSLSLSSSSLIEQSSFSPPYSLTGSPSLSSSSFFCFSPPSSHGVILLRSIHPRQEEEEKRKLGEIGGAPNQVVSGKGEPREDSSFCKATPPPPPDVDEGYQHNNASGTPIVFECMNKKNRLALRKRRRRQGERVSLRYR</sequence>
<comment type="caution">
    <text evidence="2">The sequence shown here is derived from an EMBL/GenBank/DDBJ whole genome shotgun (WGS) entry which is preliminary data.</text>
</comment>